<dbReference type="PROSITE" id="PS50929">
    <property type="entry name" value="ABC_TM1F"/>
    <property type="match status" value="1"/>
</dbReference>
<dbReference type="Proteomes" id="UP000298030">
    <property type="component" value="Unassembled WGS sequence"/>
</dbReference>
<keyword evidence="3" id="KW-0547">Nucleotide-binding</keyword>
<dbReference type="InterPro" id="IPR036640">
    <property type="entry name" value="ABC1_TM_sf"/>
</dbReference>
<reference evidence="9 10" key="1">
    <citation type="journal article" date="2019" name="Nat. Ecol. Evol.">
        <title>Megaphylogeny resolves global patterns of mushroom evolution.</title>
        <authorList>
            <person name="Varga T."/>
            <person name="Krizsan K."/>
            <person name="Foldi C."/>
            <person name="Dima B."/>
            <person name="Sanchez-Garcia M."/>
            <person name="Sanchez-Ramirez S."/>
            <person name="Szollosi G.J."/>
            <person name="Szarkandi J.G."/>
            <person name="Papp V."/>
            <person name="Albert L."/>
            <person name="Andreopoulos W."/>
            <person name="Angelini C."/>
            <person name="Antonin V."/>
            <person name="Barry K.W."/>
            <person name="Bougher N.L."/>
            <person name="Buchanan P."/>
            <person name="Buyck B."/>
            <person name="Bense V."/>
            <person name="Catcheside P."/>
            <person name="Chovatia M."/>
            <person name="Cooper J."/>
            <person name="Damon W."/>
            <person name="Desjardin D."/>
            <person name="Finy P."/>
            <person name="Geml J."/>
            <person name="Haridas S."/>
            <person name="Hughes K."/>
            <person name="Justo A."/>
            <person name="Karasinski D."/>
            <person name="Kautmanova I."/>
            <person name="Kiss B."/>
            <person name="Kocsube S."/>
            <person name="Kotiranta H."/>
            <person name="LaButti K.M."/>
            <person name="Lechner B.E."/>
            <person name="Liimatainen K."/>
            <person name="Lipzen A."/>
            <person name="Lukacs Z."/>
            <person name="Mihaltcheva S."/>
            <person name="Morgado L.N."/>
            <person name="Niskanen T."/>
            <person name="Noordeloos M.E."/>
            <person name="Ohm R.A."/>
            <person name="Ortiz-Santana B."/>
            <person name="Ovrebo C."/>
            <person name="Racz N."/>
            <person name="Riley R."/>
            <person name="Savchenko A."/>
            <person name="Shiryaev A."/>
            <person name="Soop K."/>
            <person name="Spirin V."/>
            <person name="Szebenyi C."/>
            <person name="Tomsovsky M."/>
            <person name="Tulloss R.E."/>
            <person name="Uehling J."/>
            <person name="Grigoriev I.V."/>
            <person name="Vagvolgyi C."/>
            <person name="Papp T."/>
            <person name="Martin F.M."/>
            <person name="Miettinen O."/>
            <person name="Hibbett D.S."/>
            <person name="Nagy L.G."/>
        </authorList>
    </citation>
    <scope>NUCLEOTIDE SEQUENCE [LARGE SCALE GENOMIC DNA]</scope>
    <source>
        <strain evidence="9 10">FP101781</strain>
    </source>
</reference>
<evidence type="ECO:0000256" key="6">
    <source>
        <dbReference type="ARBA" id="ARBA00023136"/>
    </source>
</evidence>
<keyword evidence="2 7" id="KW-0812">Transmembrane</keyword>
<dbReference type="GO" id="GO:0005524">
    <property type="term" value="F:ATP binding"/>
    <property type="evidence" value="ECO:0007669"/>
    <property type="project" value="UniProtKB-KW"/>
</dbReference>
<dbReference type="InterPro" id="IPR050173">
    <property type="entry name" value="ABC_transporter_C-like"/>
</dbReference>
<dbReference type="PANTHER" id="PTHR24223">
    <property type="entry name" value="ATP-BINDING CASSETTE SUB-FAMILY C"/>
    <property type="match status" value="1"/>
</dbReference>
<accession>A0A4Y7TYZ6</accession>
<feature type="transmembrane region" description="Helical" evidence="7">
    <location>
        <begin position="64"/>
        <end position="83"/>
    </location>
</feature>
<dbReference type="OrthoDB" id="3066059at2759"/>
<feature type="domain" description="ABC transmembrane type-1" evidence="8">
    <location>
        <begin position="22"/>
        <end position="136"/>
    </location>
</feature>
<dbReference type="STRING" id="71717.A0A4Y7TYZ6"/>
<dbReference type="EMBL" id="QPFP01000002">
    <property type="protein sequence ID" value="TEB39058.1"/>
    <property type="molecule type" value="Genomic_DNA"/>
</dbReference>
<protein>
    <recommendedName>
        <fullName evidence="8">ABC transmembrane type-1 domain-containing protein</fullName>
    </recommendedName>
</protein>
<name>A0A4Y7TYZ6_COPMI</name>
<keyword evidence="10" id="KW-1185">Reference proteome</keyword>
<evidence type="ECO:0000313" key="9">
    <source>
        <dbReference type="EMBL" id="TEB39058.1"/>
    </source>
</evidence>
<evidence type="ECO:0000256" key="3">
    <source>
        <dbReference type="ARBA" id="ARBA00022741"/>
    </source>
</evidence>
<dbReference type="SUPFAM" id="SSF90123">
    <property type="entry name" value="ABC transporter transmembrane region"/>
    <property type="match status" value="1"/>
</dbReference>
<organism evidence="9 10">
    <name type="scientific">Coprinellus micaceus</name>
    <name type="common">Glistening ink-cap mushroom</name>
    <name type="synonym">Coprinus micaceus</name>
    <dbReference type="NCBI Taxonomy" id="71717"/>
    <lineage>
        <taxon>Eukaryota</taxon>
        <taxon>Fungi</taxon>
        <taxon>Dikarya</taxon>
        <taxon>Basidiomycota</taxon>
        <taxon>Agaricomycotina</taxon>
        <taxon>Agaricomycetes</taxon>
        <taxon>Agaricomycetidae</taxon>
        <taxon>Agaricales</taxon>
        <taxon>Agaricineae</taxon>
        <taxon>Psathyrellaceae</taxon>
        <taxon>Coprinellus</taxon>
    </lineage>
</organism>
<keyword evidence="4" id="KW-0067">ATP-binding</keyword>
<dbReference type="GO" id="GO:0140359">
    <property type="term" value="F:ABC-type transporter activity"/>
    <property type="evidence" value="ECO:0007669"/>
    <property type="project" value="InterPro"/>
</dbReference>
<dbReference type="InterPro" id="IPR011527">
    <property type="entry name" value="ABC1_TM_dom"/>
</dbReference>
<dbReference type="GO" id="GO:0016020">
    <property type="term" value="C:membrane"/>
    <property type="evidence" value="ECO:0007669"/>
    <property type="project" value="InterPro"/>
</dbReference>
<evidence type="ECO:0000313" key="10">
    <source>
        <dbReference type="Proteomes" id="UP000298030"/>
    </source>
</evidence>
<gene>
    <name evidence="9" type="ORF">FA13DRAFT_1770089</name>
</gene>
<evidence type="ECO:0000256" key="4">
    <source>
        <dbReference type="ARBA" id="ARBA00022840"/>
    </source>
</evidence>
<dbReference type="Gene3D" id="1.20.1560.10">
    <property type="entry name" value="ABC transporter type 1, transmembrane domain"/>
    <property type="match status" value="1"/>
</dbReference>
<evidence type="ECO:0000256" key="1">
    <source>
        <dbReference type="ARBA" id="ARBA00022448"/>
    </source>
</evidence>
<evidence type="ECO:0000256" key="7">
    <source>
        <dbReference type="SAM" id="Phobius"/>
    </source>
</evidence>
<dbReference type="AlphaFoldDB" id="A0A4Y7TYZ6"/>
<proteinExistence type="predicted"/>
<dbReference type="PANTHER" id="PTHR24223:SF356">
    <property type="entry name" value="ATP-BINDING CASSETTE TRANSPORTER ABC4"/>
    <property type="match status" value="1"/>
</dbReference>
<keyword evidence="1" id="KW-0813">Transport</keyword>
<keyword evidence="6 7" id="KW-0472">Membrane</keyword>
<sequence length="371" mass="41363">MDARIKKVRASHAPDLYSTLSTLEVMNALRMVKMFGWETKMYERIAEKQDQELVYVWMRQVLDFLNGILNWIIPIGTMVASYFTLRVSSSSLMSLTQTDIMKQALSASIVFSSITVFDMLKDQLHIVFFVLNQVIAGKVSLDRMDTFVKNTHNVALTKSIADYVVSMDSEGRVLSHGPVLDAVQLDATFVKEIKEDAWEKIHEGADFPETVSKLVDGALIVAEEVAGVAGDFQQKAKIFPPQRRAQRGRTRDGRRCDYTETEPYPFSTQVANSKVPPPPAPPFRVHQANGAALELPSGKRAKKSLHSEKWTTTNLPNANHDAPIDMFSLQSIPRIGVNKQGPVPVYCAPGVGSQQNLGRSMGINYNSYTPR</sequence>
<keyword evidence="5 7" id="KW-1133">Transmembrane helix</keyword>
<evidence type="ECO:0000256" key="5">
    <source>
        <dbReference type="ARBA" id="ARBA00022989"/>
    </source>
</evidence>
<comment type="caution">
    <text evidence="9">The sequence shown here is derived from an EMBL/GenBank/DDBJ whole genome shotgun (WGS) entry which is preliminary data.</text>
</comment>
<evidence type="ECO:0000259" key="8">
    <source>
        <dbReference type="PROSITE" id="PS50929"/>
    </source>
</evidence>
<evidence type="ECO:0000256" key="2">
    <source>
        <dbReference type="ARBA" id="ARBA00022692"/>
    </source>
</evidence>